<dbReference type="InterPro" id="IPR003439">
    <property type="entry name" value="ABC_transporter-like_ATP-bd"/>
</dbReference>
<dbReference type="PANTHER" id="PTHR24223">
    <property type="entry name" value="ATP-BINDING CASSETTE SUB-FAMILY C"/>
    <property type="match status" value="1"/>
</dbReference>
<dbReference type="GO" id="GO:0005524">
    <property type="term" value="F:ATP binding"/>
    <property type="evidence" value="ECO:0007669"/>
    <property type="project" value="UniProtKB-KW"/>
</dbReference>
<dbReference type="InterPro" id="IPR003593">
    <property type="entry name" value="AAA+_ATPase"/>
</dbReference>
<keyword evidence="14" id="KW-1185">Reference proteome</keyword>
<dbReference type="GO" id="GO:0016020">
    <property type="term" value="C:membrane"/>
    <property type="evidence" value="ECO:0007669"/>
    <property type="project" value="UniProtKB-SubCell"/>
</dbReference>
<protein>
    <recommendedName>
        <fullName evidence="15">Multidrug resistance-associated protein lethal(2)03659</fullName>
    </recommendedName>
</protein>
<dbReference type="InterPro" id="IPR044746">
    <property type="entry name" value="ABCC_6TM_D1"/>
</dbReference>
<keyword evidence="4" id="KW-0677">Repeat</keyword>
<dbReference type="PROSITE" id="PS50893">
    <property type="entry name" value="ABC_TRANSPORTER_2"/>
    <property type="match status" value="2"/>
</dbReference>
<feature type="region of interest" description="Disordered" evidence="9">
    <location>
        <begin position="1016"/>
        <end position="1066"/>
    </location>
</feature>
<dbReference type="InterPro" id="IPR011527">
    <property type="entry name" value="ABC1_TM_dom"/>
</dbReference>
<feature type="compositionally biased region" description="Basic and acidic residues" evidence="9">
    <location>
        <begin position="1019"/>
        <end position="1036"/>
    </location>
</feature>
<evidence type="ECO:0000313" key="14">
    <source>
        <dbReference type="Proteomes" id="UP000719412"/>
    </source>
</evidence>
<keyword evidence="2" id="KW-0813">Transport</keyword>
<dbReference type="SUPFAM" id="SSF90123">
    <property type="entry name" value="ABC transporter transmembrane region"/>
    <property type="match status" value="1"/>
</dbReference>
<evidence type="ECO:0000259" key="11">
    <source>
        <dbReference type="PROSITE" id="PS50893"/>
    </source>
</evidence>
<evidence type="ECO:0000256" key="8">
    <source>
        <dbReference type="ARBA" id="ARBA00023136"/>
    </source>
</evidence>
<organism evidence="13 14">
    <name type="scientific">Tenebrio molitor</name>
    <name type="common">Yellow mealworm beetle</name>
    <dbReference type="NCBI Taxonomy" id="7067"/>
    <lineage>
        <taxon>Eukaryota</taxon>
        <taxon>Metazoa</taxon>
        <taxon>Ecdysozoa</taxon>
        <taxon>Arthropoda</taxon>
        <taxon>Hexapoda</taxon>
        <taxon>Insecta</taxon>
        <taxon>Pterygota</taxon>
        <taxon>Neoptera</taxon>
        <taxon>Endopterygota</taxon>
        <taxon>Coleoptera</taxon>
        <taxon>Polyphaga</taxon>
        <taxon>Cucujiformia</taxon>
        <taxon>Tenebrionidae</taxon>
        <taxon>Tenebrio</taxon>
    </lineage>
</organism>
<dbReference type="InterPro" id="IPR036640">
    <property type="entry name" value="ABC1_TM_sf"/>
</dbReference>
<keyword evidence="7 10" id="KW-1133">Transmembrane helix</keyword>
<keyword evidence="5" id="KW-0547">Nucleotide-binding</keyword>
<dbReference type="Pfam" id="PF00664">
    <property type="entry name" value="ABC_membrane"/>
    <property type="match status" value="1"/>
</dbReference>
<dbReference type="CDD" id="cd03250">
    <property type="entry name" value="ABCC_MRP_domain1"/>
    <property type="match status" value="1"/>
</dbReference>
<dbReference type="InterPro" id="IPR050173">
    <property type="entry name" value="ABC_transporter_C-like"/>
</dbReference>
<sequence>MIIRVAFCGCQAAKVTIYSEDEIGVKRRRVENDSKEQRYQQVLKILETLQDGDGTMVEDRDTNLSRGQQPRVNLARIVYNQSKIYLLDDPLAGLDAHVSVTNMDQNEKQERIDNPKQKANILSKIFFAYTFQLFGKGYKKELQVDDLYKVLPDYESKTLGDQLEEEWEKETKIRGCVSVVRLLVHCFGLNFFLLGCFQLVENVLGYLTVKILKLNQSHLDDISVGKILTLLTKDVQVLEVFVGVGSEIWTSVIKTVLIAALLYNRMGAAAVIGVLFVVVTVPLQIYFGKLVSQMKMKLSKKTDERLQITQETVSAIRVIKMYTWENVFISKICQFRKNEINKTFKMFLVKIFTLVIGTLTSFVVLYIILSIYTQSGNYLTSENTYYMLILIQSHLSATLTRLLPNALLQGAETLSAINRIESIVKKMETEMKHTTDFEKVPRIFLKDVCVSVKDLEILQEIDLNVEKRLIVVTGPIGSGKSTLLKTILQDYRPDKGDLKVQGTVSYASQEPWLFPSTIKQNILFGQKCDEQRYQQVLKICALLFDLEMLQDGDSTMVEDRGTNLSRGQQARINLARAVYNQSDIYLLDDPLAGLDAHVGAFVFEECIKQFLKDKLVLLVTHNQSNAKDADRVVRIEGGKLESAGNLSVTTDTFCDSITDRQTEQALGNGSNEEDGTTDEGSKLIANNIENKNLYHERRNSGGVKWKVYRKYLAFGGGGFVFSLVFATYLLSQFVMSLKDKLLSDWINMEDTFFKSVFNLTNKIKNEKLDPQRGHILYVYTLSTDLENQMTSVERGLEYAEVKQENTQGLRLEDWPKLGGVKTRYSLVVGMYKDEDIWRVLEEYGLKKVILSLDYGVVGGGSNFSVGEKQLICLARAIIQKNQIVVLDEATANIDPQTEEVIYQTIREKFASCTVFTIAHKLKSVLDNDKILVLDKGEVIEYDEPSNLLADESTTFHKMAEEMGTTRGDFRFLQKTKKVPLVRGEGIKRGKQCPSWSFVFGLSSDLCRNARGLKGGPKRVRLEGESRESKPKRRGADLRFSNGRFSKNGFRCPQWSPEEDEGDSTDSVTVRIDIEKVSRAAGVLDKTERGTGNRAFLIHSGFDLQSSWRYVRYSLQIMA</sequence>
<dbReference type="Proteomes" id="UP000719412">
    <property type="component" value="Unassembled WGS sequence"/>
</dbReference>
<evidence type="ECO:0000256" key="6">
    <source>
        <dbReference type="ARBA" id="ARBA00022840"/>
    </source>
</evidence>
<keyword evidence="3 10" id="KW-0812">Transmembrane</keyword>
<evidence type="ECO:0008006" key="15">
    <source>
        <dbReference type="Google" id="ProtNLM"/>
    </source>
</evidence>
<feature type="domain" description="ABC transporter" evidence="11">
    <location>
        <begin position="746"/>
        <end position="960"/>
    </location>
</feature>
<feature type="domain" description="ABC transporter" evidence="11">
    <location>
        <begin position="443"/>
        <end position="662"/>
    </location>
</feature>
<feature type="transmembrane region" description="Helical" evidence="10">
    <location>
        <begin position="266"/>
        <end position="287"/>
    </location>
</feature>
<comment type="subcellular location">
    <subcellularLocation>
        <location evidence="1">Membrane</location>
        <topology evidence="1">Multi-pass membrane protein</topology>
    </subcellularLocation>
</comment>
<gene>
    <name evidence="13" type="ORF">GEV33_001896</name>
</gene>
<evidence type="ECO:0000313" key="13">
    <source>
        <dbReference type="EMBL" id="KAH0820895.1"/>
    </source>
</evidence>
<reference evidence="13" key="2">
    <citation type="submission" date="2021-08" db="EMBL/GenBank/DDBJ databases">
        <authorList>
            <person name="Eriksson T."/>
        </authorList>
    </citation>
    <scope>NUCLEOTIDE SEQUENCE</scope>
    <source>
        <strain evidence="13">Stoneville</strain>
        <tissue evidence="13">Whole head</tissue>
    </source>
</reference>
<feature type="transmembrane region" description="Helical" evidence="10">
    <location>
        <begin position="384"/>
        <end position="403"/>
    </location>
</feature>
<evidence type="ECO:0000256" key="4">
    <source>
        <dbReference type="ARBA" id="ARBA00022737"/>
    </source>
</evidence>
<dbReference type="GO" id="GO:0016887">
    <property type="term" value="F:ATP hydrolysis activity"/>
    <property type="evidence" value="ECO:0007669"/>
    <property type="project" value="InterPro"/>
</dbReference>
<evidence type="ECO:0000256" key="10">
    <source>
        <dbReference type="SAM" id="Phobius"/>
    </source>
</evidence>
<dbReference type="PROSITE" id="PS50929">
    <property type="entry name" value="ABC_TM1F"/>
    <property type="match status" value="1"/>
</dbReference>
<evidence type="ECO:0000256" key="9">
    <source>
        <dbReference type="SAM" id="MobiDB-lite"/>
    </source>
</evidence>
<reference evidence="13" key="1">
    <citation type="journal article" date="2020" name="J Insects Food Feed">
        <title>The yellow mealworm (Tenebrio molitor) genome: a resource for the emerging insects as food and feed industry.</title>
        <authorList>
            <person name="Eriksson T."/>
            <person name="Andere A."/>
            <person name="Kelstrup H."/>
            <person name="Emery V."/>
            <person name="Picard C."/>
        </authorList>
    </citation>
    <scope>NUCLEOTIDE SEQUENCE</scope>
    <source>
        <strain evidence="13">Stoneville</strain>
        <tissue evidence="13">Whole head</tissue>
    </source>
</reference>
<evidence type="ECO:0000256" key="3">
    <source>
        <dbReference type="ARBA" id="ARBA00022692"/>
    </source>
</evidence>
<evidence type="ECO:0000256" key="7">
    <source>
        <dbReference type="ARBA" id="ARBA00022989"/>
    </source>
</evidence>
<evidence type="ECO:0000256" key="5">
    <source>
        <dbReference type="ARBA" id="ARBA00022741"/>
    </source>
</evidence>
<dbReference type="Gene3D" id="1.20.1560.10">
    <property type="entry name" value="ABC transporter type 1, transmembrane domain"/>
    <property type="match status" value="1"/>
</dbReference>
<dbReference type="SMART" id="SM00382">
    <property type="entry name" value="AAA"/>
    <property type="match status" value="1"/>
</dbReference>
<dbReference type="Pfam" id="PF00005">
    <property type="entry name" value="ABC_tran"/>
    <property type="match status" value="3"/>
</dbReference>
<keyword evidence="6" id="KW-0067">ATP-binding</keyword>
<evidence type="ECO:0000256" key="1">
    <source>
        <dbReference type="ARBA" id="ARBA00004141"/>
    </source>
</evidence>
<evidence type="ECO:0000259" key="12">
    <source>
        <dbReference type="PROSITE" id="PS50929"/>
    </source>
</evidence>
<comment type="caution">
    <text evidence="13">The sequence shown here is derived from an EMBL/GenBank/DDBJ whole genome shotgun (WGS) entry which is preliminary data.</text>
</comment>
<dbReference type="PROSITE" id="PS00211">
    <property type="entry name" value="ABC_TRANSPORTER_1"/>
    <property type="match status" value="1"/>
</dbReference>
<dbReference type="PANTHER" id="PTHR24223:SF448">
    <property type="entry name" value="FI20146P1-RELATED"/>
    <property type="match status" value="1"/>
</dbReference>
<dbReference type="SUPFAM" id="SSF52540">
    <property type="entry name" value="P-loop containing nucleoside triphosphate hydrolases"/>
    <property type="match status" value="3"/>
</dbReference>
<dbReference type="InterPro" id="IPR017871">
    <property type="entry name" value="ABC_transporter-like_CS"/>
</dbReference>
<dbReference type="FunFam" id="3.40.50.300:FF:000973">
    <property type="entry name" value="Multidrug resistance-associated protein 4"/>
    <property type="match status" value="1"/>
</dbReference>
<dbReference type="CDD" id="cd18579">
    <property type="entry name" value="ABC_6TM_ABCC_D1"/>
    <property type="match status" value="1"/>
</dbReference>
<keyword evidence="8 10" id="KW-0472">Membrane</keyword>
<dbReference type="InterPro" id="IPR027417">
    <property type="entry name" value="P-loop_NTPase"/>
</dbReference>
<dbReference type="AlphaFoldDB" id="A0A8J6LGG6"/>
<evidence type="ECO:0000256" key="2">
    <source>
        <dbReference type="ARBA" id="ARBA00022448"/>
    </source>
</evidence>
<dbReference type="EMBL" id="JABDTM020010373">
    <property type="protein sequence ID" value="KAH0820895.1"/>
    <property type="molecule type" value="Genomic_DNA"/>
</dbReference>
<feature type="transmembrane region" description="Helical" evidence="10">
    <location>
        <begin position="347"/>
        <end position="372"/>
    </location>
</feature>
<accession>A0A8J6LGG6</accession>
<feature type="transmembrane region" description="Helical" evidence="10">
    <location>
        <begin position="711"/>
        <end position="730"/>
    </location>
</feature>
<name>A0A8J6LGG6_TENMO</name>
<feature type="domain" description="ABC transmembrane type-1" evidence="12">
    <location>
        <begin position="177"/>
        <end position="369"/>
    </location>
</feature>
<dbReference type="Gene3D" id="3.40.50.300">
    <property type="entry name" value="P-loop containing nucleotide triphosphate hydrolases"/>
    <property type="match status" value="3"/>
</dbReference>
<dbReference type="GO" id="GO:0140359">
    <property type="term" value="F:ABC-type transporter activity"/>
    <property type="evidence" value="ECO:0007669"/>
    <property type="project" value="InterPro"/>
</dbReference>
<proteinExistence type="predicted"/>